<evidence type="ECO:0000256" key="7">
    <source>
        <dbReference type="ARBA" id="ARBA00023033"/>
    </source>
</evidence>
<dbReference type="RefSeq" id="WP_142459998.1">
    <property type="nucleotide sequence ID" value="NZ_FXTJ01000008.1"/>
</dbReference>
<keyword evidence="6" id="KW-0560">Oxidoreductase</keyword>
<keyword evidence="4" id="KW-0274">FAD</keyword>
<keyword evidence="5" id="KW-0521">NADP</keyword>
<dbReference type="AlphaFoldDB" id="A0A521FFZ5"/>
<dbReference type="SUPFAM" id="SSF51905">
    <property type="entry name" value="FAD/NAD(P)-binding domain"/>
    <property type="match status" value="2"/>
</dbReference>
<sequence>MTQTRQQPSNSAIRGVPEVDAVVVGAGMSGLYMLHKLRGLGLTVQVFERGDGVGGTWFWNRYPGARVDVKSMDYSFSFDSELEQEWEWTEKYPPQDELLRYINHVADRFDLRRDIKLETTVTEAVFDEDVERWHVRTDRGDQLSAQYVVMATGCLSASKVPEVPGLDLFRGRWFHTGHWPEEGVDFSGQRVAVIGTGSSGVQAIPLIAEQAAELTVFQRTPNFVLPARNHPIDPEHQRSVKARYAEVRQAARESGFGIAVPTPEKSALEVPAEERRARYESVWYDEDNNLVDMLVSYNDMITSKEANDTAAQFVRDRIAEIVEDPETAAALQPHDHPFGTKRPCLGTNYYETYNLPHVRLVNVRKTPIVEITHRGLRTTQEEFEFDDLVFATGFDAMTGALTAVDIRGRGDVRLQDKWHAGPRTYLGIQVAGFPNLFTITGPGSPSVLSNMVTSIEQHVEWVAEAIAAMRAEGLATMEPTVEAEDEWTAHVDEVGHMTLYPTADSWYMGSNVPGKPRVFMPYIGGVGVYRQKCDEVAANGYEGFVRRPQRVPAGMS</sequence>
<comment type="similarity">
    <text evidence="2">Belongs to the FAD-binding monooxygenase family.</text>
</comment>
<dbReference type="InterPro" id="IPR050775">
    <property type="entry name" value="FAD-binding_Monooxygenases"/>
</dbReference>
<comment type="cofactor">
    <cofactor evidence="1">
        <name>FAD</name>
        <dbReference type="ChEBI" id="CHEBI:57692"/>
    </cofactor>
</comment>
<evidence type="ECO:0000256" key="2">
    <source>
        <dbReference type="ARBA" id="ARBA00010139"/>
    </source>
</evidence>
<gene>
    <name evidence="8" type="ORF">SAMN06273567_108147</name>
</gene>
<accession>A0A521FFZ5</accession>
<protein>
    <submittedName>
        <fullName evidence="8">Cyclohexanone monooxygenase</fullName>
    </submittedName>
</protein>
<evidence type="ECO:0000256" key="3">
    <source>
        <dbReference type="ARBA" id="ARBA00022630"/>
    </source>
</evidence>
<reference evidence="8 9" key="1">
    <citation type="submission" date="2017-05" db="EMBL/GenBank/DDBJ databases">
        <authorList>
            <person name="Varghese N."/>
            <person name="Submissions S."/>
        </authorList>
    </citation>
    <scope>NUCLEOTIDE SEQUENCE [LARGE SCALE GENOMIC DNA]</scope>
    <source>
        <strain evidence="8 9">DSM 46834</strain>
    </source>
</reference>
<dbReference type="PANTHER" id="PTHR43098:SF3">
    <property type="entry name" value="L-ORNITHINE N(5)-MONOOXYGENASE-RELATED"/>
    <property type="match status" value="1"/>
</dbReference>
<dbReference type="PANTHER" id="PTHR43098">
    <property type="entry name" value="L-ORNITHINE N(5)-MONOOXYGENASE-RELATED"/>
    <property type="match status" value="1"/>
</dbReference>
<dbReference type="GO" id="GO:0016709">
    <property type="term" value="F:oxidoreductase activity, acting on paired donors, with incorporation or reduction of molecular oxygen, NAD(P)H as one donor, and incorporation of one atom of oxygen"/>
    <property type="evidence" value="ECO:0007669"/>
    <property type="project" value="UniProtKB-ARBA"/>
</dbReference>
<keyword evidence="9" id="KW-1185">Reference proteome</keyword>
<dbReference type="PRINTS" id="PR00411">
    <property type="entry name" value="PNDRDTASEI"/>
</dbReference>
<keyword evidence="7 8" id="KW-0503">Monooxygenase</keyword>
<evidence type="ECO:0000256" key="4">
    <source>
        <dbReference type="ARBA" id="ARBA00022827"/>
    </source>
</evidence>
<proteinExistence type="inferred from homology"/>
<dbReference type="EMBL" id="FXTJ01000008">
    <property type="protein sequence ID" value="SMO94581.1"/>
    <property type="molecule type" value="Genomic_DNA"/>
</dbReference>
<evidence type="ECO:0000313" key="9">
    <source>
        <dbReference type="Proteomes" id="UP000317484"/>
    </source>
</evidence>
<evidence type="ECO:0000313" key="8">
    <source>
        <dbReference type="EMBL" id="SMO94581.1"/>
    </source>
</evidence>
<evidence type="ECO:0000256" key="5">
    <source>
        <dbReference type="ARBA" id="ARBA00022857"/>
    </source>
</evidence>
<organism evidence="8 9">
    <name type="scientific">Geodermatophilus aquaeductus</name>
    <dbReference type="NCBI Taxonomy" id="1564161"/>
    <lineage>
        <taxon>Bacteria</taxon>
        <taxon>Bacillati</taxon>
        <taxon>Actinomycetota</taxon>
        <taxon>Actinomycetes</taxon>
        <taxon>Geodermatophilales</taxon>
        <taxon>Geodermatophilaceae</taxon>
        <taxon>Geodermatophilus</taxon>
    </lineage>
</organism>
<dbReference type="Proteomes" id="UP000317484">
    <property type="component" value="Unassembled WGS sequence"/>
</dbReference>
<dbReference type="Gene3D" id="3.50.50.60">
    <property type="entry name" value="FAD/NAD(P)-binding domain"/>
    <property type="match status" value="2"/>
</dbReference>
<dbReference type="InterPro" id="IPR036188">
    <property type="entry name" value="FAD/NAD-bd_sf"/>
</dbReference>
<keyword evidence="3" id="KW-0285">Flavoprotein</keyword>
<evidence type="ECO:0000256" key="6">
    <source>
        <dbReference type="ARBA" id="ARBA00023002"/>
    </source>
</evidence>
<dbReference type="Pfam" id="PF13738">
    <property type="entry name" value="Pyr_redox_3"/>
    <property type="match status" value="1"/>
</dbReference>
<name>A0A521FFZ5_9ACTN</name>
<evidence type="ECO:0000256" key="1">
    <source>
        <dbReference type="ARBA" id="ARBA00001974"/>
    </source>
</evidence>